<dbReference type="VEuPathDB" id="TriTrypDB:LmxM.22.0920"/>
<feature type="region of interest" description="Disordered" evidence="14">
    <location>
        <begin position="733"/>
        <end position="761"/>
    </location>
</feature>
<dbReference type="GO" id="GO:0036444">
    <property type="term" value="P:calcium import into the mitochondrion"/>
    <property type="evidence" value="ECO:0007669"/>
    <property type="project" value="TreeGrafter"/>
</dbReference>
<evidence type="ECO:0000256" key="10">
    <source>
        <dbReference type="ARBA" id="ARBA00023065"/>
    </source>
</evidence>
<dbReference type="PANTHER" id="PTHR12294:SF1">
    <property type="entry name" value="CALCIUM UPTAKE PROTEIN 1, MITOCHONDRIAL"/>
    <property type="match status" value="1"/>
</dbReference>
<dbReference type="EMBL" id="FR799575">
    <property type="protein sequence ID" value="CBZ27057.1"/>
    <property type="molecule type" value="Genomic_DNA"/>
</dbReference>
<evidence type="ECO:0000313" key="18">
    <source>
        <dbReference type="Proteomes" id="UP000007259"/>
    </source>
</evidence>
<evidence type="ECO:0000256" key="2">
    <source>
        <dbReference type="ARBA" id="ARBA00004569"/>
    </source>
</evidence>
<keyword evidence="3" id="KW-0813">Transport</keyword>
<dbReference type="InterPro" id="IPR002048">
    <property type="entry name" value="EF_hand_dom"/>
</dbReference>
<feature type="domain" description="EF-hand" evidence="16">
    <location>
        <begin position="287"/>
        <end position="322"/>
    </location>
</feature>
<feature type="compositionally biased region" description="Low complexity" evidence="14">
    <location>
        <begin position="412"/>
        <end position="430"/>
    </location>
</feature>
<evidence type="ECO:0000256" key="12">
    <source>
        <dbReference type="ARBA" id="ARBA00023136"/>
    </source>
</evidence>
<dbReference type="SUPFAM" id="SSF47473">
    <property type="entry name" value="EF-hand"/>
    <property type="match status" value="1"/>
</dbReference>
<dbReference type="GO" id="GO:0005509">
    <property type="term" value="F:calcium ion binding"/>
    <property type="evidence" value="ECO:0007669"/>
    <property type="project" value="InterPro"/>
</dbReference>
<reference evidence="17 18" key="1">
    <citation type="journal article" date="2011" name="Genome Res.">
        <title>Chromosome and gene copy number variation allow major structural change between species and strains of Leishmania.</title>
        <authorList>
            <person name="Rogers M.B."/>
            <person name="Hilley J.D."/>
            <person name="Dickens N.J."/>
            <person name="Wilkes J."/>
            <person name="Bates P.A."/>
            <person name="Depledge D.P."/>
            <person name="Harris D."/>
            <person name="Her Y."/>
            <person name="Herzyk P."/>
            <person name="Imamura H."/>
            <person name="Otto T.D."/>
            <person name="Sanders M."/>
            <person name="Seeger K."/>
            <person name="Dujardin J.C."/>
            <person name="Berriman M."/>
            <person name="Smith D.F."/>
            <person name="Hertz-Fowler C."/>
            <person name="Mottram J.C."/>
        </authorList>
    </citation>
    <scope>NUCLEOTIDE SEQUENCE [LARGE SCALE GENOMIC DNA]</scope>
    <source>
        <strain evidence="17 18">MHOM/GT/2001/U1103</strain>
    </source>
</reference>
<evidence type="ECO:0000256" key="15">
    <source>
        <dbReference type="SAM" id="SignalP"/>
    </source>
</evidence>
<keyword evidence="10" id="KW-0406">Ion transport</keyword>
<keyword evidence="7" id="KW-0999">Mitochondrion inner membrane</keyword>
<dbReference type="InterPro" id="IPR039800">
    <property type="entry name" value="MICU1/2/3"/>
</dbReference>
<dbReference type="PhylomeDB" id="E9AVS4"/>
<evidence type="ECO:0000256" key="8">
    <source>
        <dbReference type="ARBA" id="ARBA00022837"/>
    </source>
</evidence>
<organism evidence="17 18">
    <name type="scientific">Leishmania mexicana (strain MHOM/GT/2001/U1103)</name>
    <dbReference type="NCBI Taxonomy" id="929439"/>
    <lineage>
        <taxon>Eukaryota</taxon>
        <taxon>Discoba</taxon>
        <taxon>Euglenozoa</taxon>
        <taxon>Kinetoplastea</taxon>
        <taxon>Metakinetoplastina</taxon>
        <taxon>Trypanosomatida</taxon>
        <taxon>Trypanosomatidae</taxon>
        <taxon>Leishmaniinae</taxon>
        <taxon>Leishmania</taxon>
    </lineage>
</organism>
<keyword evidence="9" id="KW-0809">Transit peptide</keyword>
<protein>
    <recommendedName>
        <fullName evidence="16">EF-hand domain-containing protein</fullName>
    </recommendedName>
</protein>
<dbReference type="GO" id="GO:0051560">
    <property type="term" value="P:mitochondrial calcium ion homeostasis"/>
    <property type="evidence" value="ECO:0007669"/>
    <property type="project" value="TreeGrafter"/>
</dbReference>
<name>E9AVS4_LEIMU</name>
<dbReference type="InterPro" id="IPR018247">
    <property type="entry name" value="EF_Hand_1_Ca_BS"/>
</dbReference>
<sequence length="862" mass="92369">MPRIRRALILSACVAADVSAVLYLSFSDQTSAAPPSRLPLYATGRSASGFHSDSSSHSAAEGDAVDVADRQARVASVTEALSSLYRCVCEQLDMSARALMEGTATAAAVVAAGAHAVANSTAAELSHRWPVCRDDTVVQCAGRHLSGATGADKHAADCSTDAEVPLSVSTQSVLSERTAVFRAAPHKLKDRFLHYAKRDPATGEFVLSLEGFVRCMVLLPDDGDTDAGWRGAGSVSASDSGAVSHKGPSTTFPDTAETAVDTFCAEAISGRGQPRCHSSWLQQLPPAVQQRCVQLFHWVDLNGNNFIGYAEFVVLFTFLSTPQQTLQRAFSVFDLEGKSRLSEWEFCHLLNTIMVDPAVQVRYAGSTASGADGSGGADAAASPSSAFHSATPQATTTAKASHLAPCAPPTPEAATAAVASAPRPSTARRAGTSWRSEQEWRRHKDCLNFEISSELMQPLLFGPLPLPVDALPGSTKYDPEPVLDGGLLPSPRAVSQLPEVRHSTWWRKWGDTWRSLLSKGWTPYPSCAPASCDSACSALAVASATAPAAITATAAPSHVSQVQLAAAEDSLLHMVSYPTLLYRLDYLRWQLRAIEFGFCDPANTGAISMDDCRRLLRGDVRRTVKAEHPGLQQRQQQGDETAVTWQFYQKIFDVMRESDRILAALRLALDAMPPVPKEMLRGGAIPDEALEAATQAIPAMVRLGVLRYTSRAAEGGAAVDVAPLPATAEVAVSQDDGRNVADRSPFSPADATTADAAGDNRAGEGRAAARYLSASLVRPTALTWNQVDRVLMILGTVTQLSEAERRLFRVLLDDDGSDSLSPAEFARLCSLKEAFFAQQLPRFDEPKRSAVQQFFHCMQQVE</sequence>
<evidence type="ECO:0000256" key="4">
    <source>
        <dbReference type="ARBA" id="ARBA00022568"/>
    </source>
</evidence>
<evidence type="ECO:0000313" key="17">
    <source>
        <dbReference type="EMBL" id="CBZ27057.1"/>
    </source>
</evidence>
<dbReference type="Proteomes" id="UP000007259">
    <property type="component" value="Chromosome 22"/>
</dbReference>
<keyword evidence="18" id="KW-1185">Reference proteome</keyword>
<dbReference type="PROSITE" id="PS50222">
    <property type="entry name" value="EF_HAND_2"/>
    <property type="match status" value="1"/>
</dbReference>
<evidence type="ECO:0000259" key="16">
    <source>
        <dbReference type="PROSITE" id="PS50222"/>
    </source>
</evidence>
<evidence type="ECO:0000256" key="5">
    <source>
        <dbReference type="ARBA" id="ARBA00022723"/>
    </source>
</evidence>
<dbReference type="GO" id="GO:1990246">
    <property type="term" value="C:uniplex complex"/>
    <property type="evidence" value="ECO:0007669"/>
    <property type="project" value="TreeGrafter"/>
</dbReference>
<feature type="chain" id="PRO_5003236546" description="EF-hand domain-containing protein" evidence="15">
    <location>
        <begin position="21"/>
        <end position="862"/>
    </location>
</feature>
<dbReference type="GeneID" id="13454139"/>
<evidence type="ECO:0000256" key="9">
    <source>
        <dbReference type="ARBA" id="ARBA00022946"/>
    </source>
</evidence>
<evidence type="ECO:0000256" key="3">
    <source>
        <dbReference type="ARBA" id="ARBA00022448"/>
    </source>
</evidence>
<keyword evidence="12" id="KW-0472">Membrane</keyword>
<evidence type="ECO:0000256" key="7">
    <source>
        <dbReference type="ARBA" id="ARBA00022792"/>
    </source>
</evidence>
<gene>
    <name evidence="17" type="ORF">LMXM_22_0920</name>
</gene>
<dbReference type="PROSITE" id="PS00018">
    <property type="entry name" value="EF_HAND_1"/>
    <property type="match status" value="2"/>
</dbReference>
<dbReference type="GO" id="GO:0005758">
    <property type="term" value="C:mitochondrial intermembrane space"/>
    <property type="evidence" value="ECO:0007669"/>
    <property type="project" value="UniProtKB-SubCell"/>
</dbReference>
<dbReference type="AlphaFoldDB" id="E9AVS4"/>
<dbReference type="InterPro" id="IPR011992">
    <property type="entry name" value="EF-hand-dom_pair"/>
</dbReference>
<evidence type="ECO:0000256" key="11">
    <source>
        <dbReference type="ARBA" id="ARBA00023128"/>
    </source>
</evidence>
<evidence type="ECO:0000256" key="14">
    <source>
        <dbReference type="SAM" id="MobiDB-lite"/>
    </source>
</evidence>
<comment type="subcellular location">
    <subcellularLocation>
        <location evidence="1">Mitochondrion inner membrane</location>
    </subcellularLocation>
    <subcellularLocation>
        <location evidence="2">Mitochondrion intermembrane space</location>
    </subcellularLocation>
</comment>
<keyword evidence="6" id="KW-0677">Repeat</keyword>
<feature type="signal peptide" evidence="15">
    <location>
        <begin position="1"/>
        <end position="20"/>
    </location>
</feature>
<keyword evidence="8" id="KW-0106">Calcium</keyword>
<keyword evidence="11" id="KW-0496">Mitochondrion</keyword>
<evidence type="ECO:0000256" key="13">
    <source>
        <dbReference type="ARBA" id="ARBA00038333"/>
    </source>
</evidence>
<dbReference type="Gene3D" id="1.10.238.10">
    <property type="entry name" value="EF-hand"/>
    <property type="match status" value="1"/>
</dbReference>
<keyword evidence="5" id="KW-0479">Metal-binding</keyword>
<dbReference type="OrthoDB" id="186625at2759"/>
<evidence type="ECO:0000256" key="1">
    <source>
        <dbReference type="ARBA" id="ARBA00004273"/>
    </source>
</evidence>
<feature type="region of interest" description="Disordered" evidence="14">
    <location>
        <begin position="370"/>
        <end position="436"/>
    </location>
</feature>
<dbReference type="RefSeq" id="XP_003875546.1">
    <property type="nucleotide sequence ID" value="XM_003875497.1"/>
</dbReference>
<keyword evidence="4" id="KW-0109">Calcium transport</keyword>
<dbReference type="PANTHER" id="PTHR12294">
    <property type="entry name" value="EF HAND DOMAIN FAMILY A1,A2-RELATED"/>
    <property type="match status" value="1"/>
</dbReference>
<accession>E9AVS4</accession>
<proteinExistence type="inferred from homology"/>
<feature type="compositionally biased region" description="Low complexity" evidence="14">
    <location>
        <begin position="370"/>
        <end position="390"/>
    </location>
</feature>
<evidence type="ECO:0000256" key="6">
    <source>
        <dbReference type="ARBA" id="ARBA00022737"/>
    </source>
</evidence>
<dbReference type="KEGG" id="lmi:LMXM_22_0920"/>
<keyword evidence="15" id="KW-0732">Signal</keyword>
<comment type="similarity">
    <text evidence="13">Belongs to the MICU1 family. MICU1 subfamily.</text>
</comment>
<dbReference type="OMA" id="LEGFVRC"/>